<dbReference type="GeneID" id="13795486"/>
<dbReference type="BioCyc" id="CNIT1237085:G1324-1089-MONOMER"/>
<reference evidence="1 2" key="1">
    <citation type="journal article" date="2012" name="Environ. Microbiol.">
        <title>The genome of the ammonia-oxidizing Candidatus Nitrososphaera gargensis: insights into metabolic versatility and environmental adaptations.</title>
        <authorList>
            <person name="Spang A."/>
            <person name="Poehlein A."/>
            <person name="Offre P."/>
            <person name="Zumbragel S."/>
            <person name="Haider S."/>
            <person name="Rychlik N."/>
            <person name="Nowka B."/>
            <person name="Schmeisser C."/>
            <person name="Lebedeva E.V."/>
            <person name="Rattei T."/>
            <person name="Bohm C."/>
            <person name="Schmid M."/>
            <person name="Galushko A."/>
            <person name="Hatzenpichler R."/>
            <person name="Weinmaier T."/>
            <person name="Daniel R."/>
            <person name="Schleper C."/>
            <person name="Spieck E."/>
            <person name="Streit W."/>
            <person name="Wagner M."/>
        </authorList>
    </citation>
    <scope>NUCLEOTIDE SEQUENCE [LARGE SCALE GENOMIC DNA]</scope>
    <source>
        <strain evidence="2">Ga9.2</strain>
    </source>
</reference>
<dbReference type="AlphaFoldDB" id="K0IGR6"/>
<proteinExistence type="predicted"/>
<dbReference type="InParanoid" id="K0IGR6"/>
<dbReference type="STRING" id="1237085.Ngar_c10910"/>
<gene>
    <name evidence="1" type="ordered locus">Ngar_c10910</name>
</gene>
<accession>K0IGR6</accession>
<sequence length="70" mass="7719">MKKTGKARPLLPVIILIIIINAILLLTLLGSNPAYAKILPSNHPDIEVSARMVPEEIELEEDGSVDTEWD</sequence>
<name>K0IGR6_NITGG</name>
<evidence type="ECO:0000313" key="1">
    <source>
        <dbReference type="EMBL" id="AFU58033.1"/>
    </source>
</evidence>
<keyword evidence="2" id="KW-1185">Reference proteome</keyword>
<evidence type="ECO:0000313" key="2">
    <source>
        <dbReference type="Proteomes" id="UP000008037"/>
    </source>
</evidence>
<dbReference type="RefSeq" id="WP_015018572.1">
    <property type="nucleotide sequence ID" value="NC_018719.1"/>
</dbReference>
<organism evidence="1 2">
    <name type="scientific">Nitrososphaera gargensis (strain Ga9.2)</name>
    <dbReference type="NCBI Taxonomy" id="1237085"/>
    <lineage>
        <taxon>Archaea</taxon>
        <taxon>Nitrososphaerota</taxon>
        <taxon>Nitrososphaeria</taxon>
        <taxon>Nitrososphaerales</taxon>
        <taxon>Nitrososphaeraceae</taxon>
        <taxon>Nitrososphaera</taxon>
    </lineage>
</organism>
<dbReference type="HOGENOM" id="CLU_2748316_0_0_2"/>
<protein>
    <submittedName>
        <fullName evidence="1">Uncharacterized protein</fullName>
    </submittedName>
</protein>
<dbReference type="EMBL" id="CP002408">
    <property type="protein sequence ID" value="AFU58033.1"/>
    <property type="molecule type" value="Genomic_DNA"/>
</dbReference>
<dbReference type="Proteomes" id="UP000008037">
    <property type="component" value="Chromosome"/>
</dbReference>
<dbReference type="KEGG" id="nga:Ngar_c10910"/>